<feature type="region of interest" description="Disordered" evidence="1">
    <location>
        <begin position="1"/>
        <end position="31"/>
    </location>
</feature>
<keyword evidence="3" id="KW-1185">Reference proteome</keyword>
<evidence type="ECO:0000313" key="3">
    <source>
        <dbReference type="Proteomes" id="UP000297245"/>
    </source>
</evidence>
<feature type="non-terminal residue" evidence="2">
    <location>
        <position position="168"/>
    </location>
</feature>
<accession>A0A4S8KI79</accession>
<dbReference type="Proteomes" id="UP000297245">
    <property type="component" value="Unassembled WGS sequence"/>
</dbReference>
<evidence type="ECO:0000313" key="2">
    <source>
        <dbReference type="EMBL" id="THU75134.1"/>
    </source>
</evidence>
<evidence type="ECO:0000256" key="1">
    <source>
        <dbReference type="SAM" id="MobiDB-lite"/>
    </source>
</evidence>
<protein>
    <submittedName>
        <fullName evidence="2">Uncharacterized protein</fullName>
    </submittedName>
</protein>
<feature type="compositionally biased region" description="Low complexity" evidence="1">
    <location>
        <begin position="11"/>
        <end position="27"/>
    </location>
</feature>
<organism evidence="2 3">
    <name type="scientific">Dendrothele bispora (strain CBS 962.96)</name>
    <dbReference type="NCBI Taxonomy" id="1314807"/>
    <lineage>
        <taxon>Eukaryota</taxon>
        <taxon>Fungi</taxon>
        <taxon>Dikarya</taxon>
        <taxon>Basidiomycota</taxon>
        <taxon>Agaricomycotina</taxon>
        <taxon>Agaricomycetes</taxon>
        <taxon>Agaricomycetidae</taxon>
        <taxon>Agaricales</taxon>
        <taxon>Agaricales incertae sedis</taxon>
        <taxon>Dendrothele</taxon>
    </lineage>
</organism>
<dbReference type="EMBL" id="ML182833">
    <property type="protein sequence ID" value="THU75134.1"/>
    <property type="molecule type" value="Genomic_DNA"/>
</dbReference>
<gene>
    <name evidence="2" type="ORF">K435DRAFT_814614</name>
</gene>
<name>A0A4S8KI79_DENBC</name>
<proteinExistence type="predicted"/>
<dbReference type="AlphaFoldDB" id="A0A4S8KI79"/>
<reference evidence="2 3" key="1">
    <citation type="journal article" date="2019" name="Nat. Ecol. Evol.">
        <title>Megaphylogeny resolves global patterns of mushroom evolution.</title>
        <authorList>
            <person name="Varga T."/>
            <person name="Krizsan K."/>
            <person name="Foldi C."/>
            <person name="Dima B."/>
            <person name="Sanchez-Garcia M."/>
            <person name="Sanchez-Ramirez S."/>
            <person name="Szollosi G.J."/>
            <person name="Szarkandi J.G."/>
            <person name="Papp V."/>
            <person name="Albert L."/>
            <person name="Andreopoulos W."/>
            <person name="Angelini C."/>
            <person name="Antonin V."/>
            <person name="Barry K.W."/>
            <person name="Bougher N.L."/>
            <person name="Buchanan P."/>
            <person name="Buyck B."/>
            <person name="Bense V."/>
            <person name="Catcheside P."/>
            <person name="Chovatia M."/>
            <person name="Cooper J."/>
            <person name="Damon W."/>
            <person name="Desjardin D."/>
            <person name="Finy P."/>
            <person name="Geml J."/>
            <person name="Haridas S."/>
            <person name="Hughes K."/>
            <person name="Justo A."/>
            <person name="Karasinski D."/>
            <person name="Kautmanova I."/>
            <person name="Kiss B."/>
            <person name="Kocsube S."/>
            <person name="Kotiranta H."/>
            <person name="LaButti K.M."/>
            <person name="Lechner B.E."/>
            <person name="Liimatainen K."/>
            <person name="Lipzen A."/>
            <person name="Lukacs Z."/>
            <person name="Mihaltcheva S."/>
            <person name="Morgado L.N."/>
            <person name="Niskanen T."/>
            <person name="Noordeloos M.E."/>
            <person name="Ohm R.A."/>
            <person name="Ortiz-Santana B."/>
            <person name="Ovrebo C."/>
            <person name="Racz N."/>
            <person name="Riley R."/>
            <person name="Savchenko A."/>
            <person name="Shiryaev A."/>
            <person name="Soop K."/>
            <person name="Spirin V."/>
            <person name="Szebenyi C."/>
            <person name="Tomsovsky M."/>
            <person name="Tulloss R.E."/>
            <person name="Uehling J."/>
            <person name="Grigoriev I.V."/>
            <person name="Vagvolgyi C."/>
            <person name="Papp T."/>
            <person name="Martin F.M."/>
            <person name="Miettinen O."/>
            <person name="Hibbett D.S."/>
            <person name="Nagy L.G."/>
        </authorList>
    </citation>
    <scope>NUCLEOTIDE SEQUENCE [LARGE SCALE GENOMIC DNA]</scope>
    <source>
        <strain evidence="2 3">CBS 962.96</strain>
    </source>
</reference>
<sequence length="168" mass="18777">MSHDNGKSNVTPTTTPKSPAPKGSTSTGEEAIPPFEPLHCHVYQPYFLPENAKEEALKLASSTFDRPELRALFVISQEIALSQFSREMKLLDELMIDVKRAARSFAIRGRTLPSFPKWEKGDAEHYLMRLASVHNFTSESLVERQKFGFKKVSTVDTASKKPHASTGI</sequence>